<evidence type="ECO:0000313" key="6">
    <source>
        <dbReference type="Proteomes" id="UP000253410"/>
    </source>
</evidence>
<protein>
    <submittedName>
        <fullName evidence="5">Alkene reductase</fullName>
    </submittedName>
</protein>
<dbReference type="Gene3D" id="3.20.20.70">
    <property type="entry name" value="Aldolase class I"/>
    <property type="match status" value="1"/>
</dbReference>
<dbReference type="GO" id="GO:0010181">
    <property type="term" value="F:FMN binding"/>
    <property type="evidence" value="ECO:0007669"/>
    <property type="project" value="InterPro"/>
</dbReference>
<dbReference type="CDD" id="cd02933">
    <property type="entry name" value="OYE_like_FMN"/>
    <property type="match status" value="1"/>
</dbReference>
<accession>A0A365XXJ7</accession>
<dbReference type="Proteomes" id="UP000253410">
    <property type="component" value="Unassembled WGS sequence"/>
</dbReference>
<dbReference type="PANTHER" id="PTHR22893:SF91">
    <property type="entry name" value="NADPH DEHYDROGENASE 2-RELATED"/>
    <property type="match status" value="1"/>
</dbReference>
<evidence type="ECO:0000256" key="1">
    <source>
        <dbReference type="ARBA" id="ARBA00001917"/>
    </source>
</evidence>
<name>A0A365XXJ7_9BACT</name>
<dbReference type="Pfam" id="PF00724">
    <property type="entry name" value="Oxidored_FMN"/>
    <property type="match status" value="1"/>
</dbReference>
<sequence length="364" mass="38908">MTDEMKLLSPLEKAGHSFANRVVMAPMSRRRSEQGISGAIVARYYGQRAGAGLIIAENSAVAANGVGYLDAPGIYNDVQLAAWKKVVDEVHQQGGKIFVQLVHTGRIGHPLNQGGELLVAPSALIAEGQIRVPGDLHLPMAQPEVLSTADAAALVQAHVEAAVNAIAIGFDGVEIHGAHGFLPEQFLHPLTNQRTDRYGGSIANRSRFLLEIMEGVVAAIGKERTGVRLSPFAEINGLPAYEEEEATHLYIIEALQQLDVLYVHLSDQSGGGSAPITKDYLKAVRQRFHNLVILAGGQTAASGEALLQAGLVDMIAFGRPFIANPDLVDRFRHNIPLTAPDTATFYQGGEKGYTDYPTAAIVAV</sequence>
<dbReference type="PANTHER" id="PTHR22893">
    <property type="entry name" value="NADH OXIDOREDUCTASE-RELATED"/>
    <property type="match status" value="1"/>
</dbReference>
<dbReference type="FunFam" id="3.20.20.70:FF:000059">
    <property type="entry name" value="N-ethylmaleimide reductase, FMN-linked"/>
    <property type="match status" value="1"/>
</dbReference>
<dbReference type="InterPro" id="IPR013785">
    <property type="entry name" value="Aldolase_TIM"/>
</dbReference>
<dbReference type="GO" id="GO:0016628">
    <property type="term" value="F:oxidoreductase activity, acting on the CH-CH group of donors, NAD or NADP as acceptor"/>
    <property type="evidence" value="ECO:0007669"/>
    <property type="project" value="UniProtKB-ARBA"/>
</dbReference>
<dbReference type="EMBL" id="QFFJ01000002">
    <property type="protein sequence ID" value="RBL90305.1"/>
    <property type="molecule type" value="Genomic_DNA"/>
</dbReference>
<keyword evidence="6" id="KW-1185">Reference proteome</keyword>
<comment type="similarity">
    <text evidence="2">Belongs to the NADH:flavin oxidoreductase/NADH oxidase family.</text>
</comment>
<dbReference type="GO" id="GO:0005829">
    <property type="term" value="C:cytosol"/>
    <property type="evidence" value="ECO:0007669"/>
    <property type="project" value="UniProtKB-ARBA"/>
</dbReference>
<evidence type="ECO:0000256" key="2">
    <source>
        <dbReference type="ARBA" id="ARBA00005979"/>
    </source>
</evidence>
<evidence type="ECO:0000313" key="5">
    <source>
        <dbReference type="EMBL" id="RBL90305.1"/>
    </source>
</evidence>
<organism evidence="5 6">
    <name type="scientific">Chitinophaga flava</name>
    <dbReference type="NCBI Taxonomy" id="2259036"/>
    <lineage>
        <taxon>Bacteria</taxon>
        <taxon>Pseudomonadati</taxon>
        <taxon>Bacteroidota</taxon>
        <taxon>Chitinophagia</taxon>
        <taxon>Chitinophagales</taxon>
        <taxon>Chitinophagaceae</taxon>
        <taxon>Chitinophaga</taxon>
    </lineage>
</organism>
<comment type="caution">
    <text evidence="5">The sequence shown here is derived from an EMBL/GenBank/DDBJ whole genome shotgun (WGS) entry which is preliminary data.</text>
</comment>
<keyword evidence="3" id="KW-0560">Oxidoreductase</keyword>
<gene>
    <name evidence="5" type="ORF">DF182_27970</name>
</gene>
<dbReference type="InterPro" id="IPR045247">
    <property type="entry name" value="Oye-like"/>
</dbReference>
<reference evidence="5 6" key="1">
    <citation type="submission" date="2018-05" db="EMBL/GenBank/DDBJ databases">
        <title>Chitinophaga sp. K3CV102501T nov., isolated from isolated from a monsoon evergreen broad-leaved forest soil.</title>
        <authorList>
            <person name="Lv Y."/>
        </authorList>
    </citation>
    <scope>NUCLEOTIDE SEQUENCE [LARGE SCALE GENOMIC DNA]</scope>
    <source>
        <strain evidence="5 6">GDMCC 1.1325</strain>
    </source>
</reference>
<dbReference type="OrthoDB" id="9772736at2"/>
<dbReference type="InterPro" id="IPR001155">
    <property type="entry name" value="OxRdtase_FMN_N"/>
</dbReference>
<evidence type="ECO:0000256" key="3">
    <source>
        <dbReference type="ARBA" id="ARBA00023002"/>
    </source>
</evidence>
<evidence type="ECO:0000259" key="4">
    <source>
        <dbReference type="Pfam" id="PF00724"/>
    </source>
</evidence>
<dbReference type="SUPFAM" id="SSF51395">
    <property type="entry name" value="FMN-linked oxidoreductases"/>
    <property type="match status" value="1"/>
</dbReference>
<feature type="domain" description="NADH:flavin oxidoreductase/NADH oxidase N-terminal" evidence="4">
    <location>
        <begin position="7"/>
        <end position="337"/>
    </location>
</feature>
<dbReference type="RefSeq" id="WP_113619054.1">
    <property type="nucleotide sequence ID" value="NZ_QFFJ01000002.1"/>
</dbReference>
<dbReference type="AlphaFoldDB" id="A0A365XXJ7"/>
<proteinExistence type="inferred from homology"/>
<comment type="cofactor">
    <cofactor evidence="1">
        <name>FMN</name>
        <dbReference type="ChEBI" id="CHEBI:58210"/>
    </cofactor>
</comment>